<dbReference type="KEGG" id="atr:18429442"/>
<protein>
    <submittedName>
        <fullName evidence="2">Uncharacterized protein</fullName>
    </submittedName>
</protein>
<evidence type="ECO:0000313" key="3">
    <source>
        <dbReference type="Proteomes" id="UP000017836"/>
    </source>
</evidence>
<feature type="region of interest" description="Disordered" evidence="1">
    <location>
        <begin position="1"/>
        <end position="28"/>
    </location>
</feature>
<dbReference type="AlphaFoldDB" id="W1P329"/>
<dbReference type="Gramene" id="ERN01360">
    <property type="protein sequence ID" value="ERN01360"/>
    <property type="gene ID" value="AMTR_s00002p00259470"/>
</dbReference>
<reference evidence="3" key="1">
    <citation type="journal article" date="2013" name="Science">
        <title>The Amborella genome and the evolution of flowering plants.</title>
        <authorList>
            <consortium name="Amborella Genome Project"/>
        </authorList>
    </citation>
    <scope>NUCLEOTIDE SEQUENCE [LARGE SCALE GENOMIC DNA]</scope>
</reference>
<organism evidence="2 3">
    <name type="scientific">Amborella trichopoda</name>
    <dbReference type="NCBI Taxonomy" id="13333"/>
    <lineage>
        <taxon>Eukaryota</taxon>
        <taxon>Viridiplantae</taxon>
        <taxon>Streptophyta</taxon>
        <taxon>Embryophyta</taxon>
        <taxon>Tracheophyta</taxon>
        <taxon>Spermatophyta</taxon>
        <taxon>Magnoliopsida</taxon>
        <taxon>Amborellales</taxon>
        <taxon>Amborellaceae</taxon>
        <taxon>Amborella</taxon>
    </lineage>
</organism>
<feature type="compositionally biased region" description="Basic and acidic residues" evidence="1">
    <location>
        <begin position="15"/>
        <end position="24"/>
    </location>
</feature>
<dbReference type="Proteomes" id="UP000017836">
    <property type="component" value="Unassembled WGS sequence"/>
</dbReference>
<name>W1P329_AMBTC</name>
<evidence type="ECO:0000313" key="2">
    <source>
        <dbReference type="EMBL" id="ERN01360.1"/>
    </source>
</evidence>
<evidence type="ECO:0000256" key="1">
    <source>
        <dbReference type="SAM" id="MobiDB-lite"/>
    </source>
</evidence>
<keyword evidence="3" id="KW-1185">Reference proteome</keyword>
<dbReference type="EMBL" id="KI394767">
    <property type="protein sequence ID" value="ERN01360.1"/>
    <property type="molecule type" value="Genomic_DNA"/>
</dbReference>
<proteinExistence type="predicted"/>
<dbReference type="HOGENOM" id="CLU_541169_0_0_1"/>
<feature type="compositionally biased region" description="Low complexity" evidence="1">
    <location>
        <begin position="1"/>
        <end position="14"/>
    </location>
</feature>
<sequence>MALMLSKSSSVGSKSTEKNLDPNYEKPNCSSDLLEESQWVQSPWIRRLKPSFTLIDGDLDPMAIVGSGQDLYSPCNSFQATKNLSNTGCGGSKTILAQRTTASTIESRAQSGVGFGHHFRVFHSWPEKERALSNGDFVTDFGPFQVRPRNRNSSRPNDRPLCSSDLLSQRKFHVWVKRLADQVRENPGCHERIHEDAAELGNGGHGDGCVGEEPLFNRNNCVSDDIRKGNLESKIQVKFSPRVNESTGVKRPILEWGLSERGKGMGSDFCSKRNGKQVEQSGLVCHGVSSFFQPLAPKGLPFVKNCNNSLLTKRNEILDFRSNTERTENSNFEMDQSTLRSHPTPQEKIVGLGGACFLSSSETNFSKYKRDEYLFHQGESKSFHPQLSLSRSYDPWPKKAFGAQCISRRKGYTYFGTPYDSSSCQNSRGRCLSRHHNALPLSERPAASCASEPKTISPMRRNSLFHPQDSNTVPNSSSMFPAFNVGKKVAKKGTLKLIASFPQS</sequence>
<gene>
    <name evidence="2" type="ORF">AMTR_s00002p00259470</name>
</gene>
<accession>W1P329</accession>